<evidence type="ECO:0008006" key="3">
    <source>
        <dbReference type="Google" id="ProtNLM"/>
    </source>
</evidence>
<accession>J0D7F0</accession>
<dbReference type="KEGG" id="adl:AURDEDRAFT_175932"/>
<name>J0D7F0_AURST</name>
<dbReference type="Proteomes" id="UP000006514">
    <property type="component" value="Unassembled WGS sequence"/>
</dbReference>
<organism evidence="1 2">
    <name type="scientific">Auricularia subglabra (strain TFB-10046 / SS5)</name>
    <name type="common">White-rot fungus</name>
    <name type="synonym">Auricularia delicata (strain TFB10046)</name>
    <dbReference type="NCBI Taxonomy" id="717982"/>
    <lineage>
        <taxon>Eukaryota</taxon>
        <taxon>Fungi</taxon>
        <taxon>Dikarya</taxon>
        <taxon>Basidiomycota</taxon>
        <taxon>Agaricomycotina</taxon>
        <taxon>Agaricomycetes</taxon>
        <taxon>Auriculariales</taxon>
        <taxon>Auriculariaceae</taxon>
        <taxon>Auricularia</taxon>
    </lineage>
</organism>
<protein>
    <recommendedName>
        <fullName evidence="3">F-box domain-containing protein</fullName>
    </recommendedName>
</protein>
<dbReference type="AlphaFoldDB" id="J0D7F0"/>
<keyword evidence="2" id="KW-1185">Reference proteome</keyword>
<sequence>MVALHAERIVSLNIRIACELGLSEFFGQFQSMPYLRSLTVYYTGFPGEEYRQSEVVPLVRPIRMPSLTYLELDDEVYFPDPMFVQLPRLSYLRVSFTATEELGSILSACPGLRTLDVFPFYPQEMFLISQNDARELRDLTQRVPVIRLLDVKGGVLESALDTFSIRDRSVFELDCADLRPFQDPRALEILSHVAHPLRLAV</sequence>
<gene>
    <name evidence="1" type="ORF">AURDEDRAFT_175932</name>
</gene>
<dbReference type="Gene3D" id="3.80.10.10">
    <property type="entry name" value="Ribonuclease Inhibitor"/>
    <property type="match status" value="1"/>
</dbReference>
<reference evidence="2" key="1">
    <citation type="journal article" date="2012" name="Science">
        <title>The Paleozoic origin of enzymatic lignin decomposition reconstructed from 31 fungal genomes.</title>
        <authorList>
            <person name="Floudas D."/>
            <person name="Binder M."/>
            <person name="Riley R."/>
            <person name="Barry K."/>
            <person name="Blanchette R.A."/>
            <person name="Henrissat B."/>
            <person name="Martinez A.T."/>
            <person name="Otillar R."/>
            <person name="Spatafora J.W."/>
            <person name="Yadav J.S."/>
            <person name="Aerts A."/>
            <person name="Benoit I."/>
            <person name="Boyd A."/>
            <person name="Carlson A."/>
            <person name="Copeland A."/>
            <person name="Coutinho P.M."/>
            <person name="de Vries R.P."/>
            <person name="Ferreira P."/>
            <person name="Findley K."/>
            <person name="Foster B."/>
            <person name="Gaskell J."/>
            <person name="Glotzer D."/>
            <person name="Gorecki P."/>
            <person name="Heitman J."/>
            <person name="Hesse C."/>
            <person name="Hori C."/>
            <person name="Igarashi K."/>
            <person name="Jurgens J.A."/>
            <person name="Kallen N."/>
            <person name="Kersten P."/>
            <person name="Kohler A."/>
            <person name="Kuees U."/>
            <person name="Kumar T.K.A."/>
            <person name="Kuo A."/>
            <person name="LaButti K."/>
            <person name="Larrondo L.F."/>
            <person name="Lindquist E."/>
            <person name="Ling A."/>
            <person name="Lombard V."/>
            <person name="Lucas S."/>
            <person name="Lundell T."/>
            <person name="Martin R."/>
            <person name="McLaughlin D.J."/>
            <person name="Morgenstern I."/>
            <person name="Morin E."/>
            <person name="Murat C."/>
            <person name="Nagy L.G."/>
            <person name="Nolan M."/>
            <person name="Ohm R.A."/>
            <person name="Patyshakuliyeva A."/>
            <person name="Rokas A."/>
            <person name="Ruiz-Duenas F.J."/>
            <person name="Sabat G."/>
            <person name="Salamov A."/>
            <person name="Samejima M."/>
            <person name="Schmutz J."/>
            <person name="Slot J.C."/>
            <person name="St John F."/>
            <person name="Stenlid J."/>
            <person name="Sun H."/>
            <person name="Sun S."/>
            <person name="Syed K."/>
            <person name="Tsang A."/>
            <person name="Wiebenga A."/>
            <person name="Young D."/>
            <person name="Pisabarro A."/>
            <person name="Eastwood D.C."/>
            <person name="Martin F."/>
            <person name="Cullen D."/>
            <person name="Grigoriev I.V."/>
            <person name="Hibbett D.S."/>
        </authorList>
    </citation>
    <scope>NUCLEOTIDE SEQUENCE [LARGE SCALE GENOMIC DNA]</scope>
    <source>
        <strain evidence="2">TFB10046</strain>
    </source>
</reference>
<dbReference type="InParanoid" id="J0D7F0"/>
<dbReference type="InterPro" id="IPR032675">
    <property type="entry name" value="LRR_dom_sf"/>
</dbReference>
<evidence type="ECO:0000313" key="2">
    <source>
        <dbReference type="Proteomes" id="UP000006514"/>
    </source>
</evidence>
<proteinExistence type="predicted"/>
<dbReference type="SUPFAM" id="SSF52047">
    <property type="entry name" value="RNI-like"/>
    <property type="match status" value="1"/>
</dbReference>
<dbReference type="EMBL" id="JH687909">
    <property type="protein sequence ID" value="EJD35025.1"/>
    <property type="molecule type" value="Genomic_DNA"/>
</dbReference>
<evidence type="ECO:0000313" key="1">
    <source>
        <dbReference type="EMBL" id="EJD35025.1"/>
    </source>
</evidence>